<keyword evidence="6" id="KW-0378">Hydrolase</keyword>
<dbReference type="GO" id="GO:0016887">
    <property type="term" value="F:ATP hydrolysis activity"/>
    <property type="evidence" value="ECO:0007669"/>
    <property type="project" value="InterPro"/>
</dbReference>
<evidence type="ECO:0000256" key="4">
    <source>
        <dbReference type="SAM" id="Coils"/>
    </source>
</evidence>
<gene>
    <name evidence="6" type="ORF">SAMN05660742_1018</name>
</gene>
<feature type="coiled-coil region" evidence="4">
    <location>
        <begin position="748"/>
        <end position="835"/>
    </location>
</feature>
<evidence type="ECO:0000313" key="6">
    <source>
        <dbReference type="EMBL" id="SEI77606.1"/>
    </source>
</evidence>
<comment type="subunit">
    <text evidence="2">Heterodimer of SbcC and SbcD.</text>
</comment>
<protein>
    <recommendedName>
        <fullName evidence="3">Nuclease SbcCD subunit C</fullName>
    </recommendedName>
</protein>
<keyword evidence="6" id="KW-0269">Exonuclease</keyword>
<dbReference type="Pfam" id="PF13558">
    <property type="entry name" value="SbcC_Walker_B"/>
    <property type="match status" value="1"/>
</dbReference>
<dbReference type="RefSeq" id="WP_091828283.1">
    <property type="nucleotide sequence ID" value="NZ_FNZK01000001.1"/>
</dbReference>
<feature type="coiled-coil region" evidence="4">
    <location>
        <begin position="524"/>
        <end position="551"/>
    </location>
</feature>
<organism evidence="6 7">
    <name type="scientific">Propionispira arboris</name>
    <dbReference type="NCBI Taxonomy" id="84035"/>
    <lineage>
        <taxon>Bacteria</taxon>
        <taxon>Bacillati</taxon>
        <taxon>Bacillota</taxon>
        <taxon>Negativicutes</taxon>
        <taxon>Selenomonadales</taxon>
        <taxon>Selenomonadaceae</taxon>
        <taxon>Propionispira</taxon>
    </lineage>
</organism>
<name>A0A1H6TEA4_9FIRM</name>
<dbReference type="InterPro" id="IPR027417">
    <property type="entry name" value="P-loop_NTPase"/>
</dbReference>
<dbReference type="AlphaFoldDB" id="A0A1H6TEA4"/>
<dbReference type="EMBL" id="FNZK01000001">
    <property type="protein sequence ID" value="SEI77606.1"/>
    <property type="molecule type" value="Genomic_DNA"/>
</dbReference>
<evidence type="ECO:0000256" key="3">
    <source>
        <dbReference type="ARBA" id="ARBA00013368"/>
    </source>
</evidence>
<proteinExistence type="inferred from homology"/>
<dbReference type="PANTHER" id="PTHR32114">
    <property type="entry name" value="ABC TRANSPORTER ABCH.3"/>
    <property type="match status" value="1"/>
</dbReference>
<dbReference type="GO" id="GO:0004527">
    <property type="term" value="F:exonuclease activity"/>
    <property type="evidence" value="ECO:0007669"/>
    <property type="project" value="UniProtKB-KW"/>
</dbReference>
<dbReference type="PANTHER" id="PTHR32114:SF2">
    <property type="entry name" value="ABC TRANSPORTER ABCH.3"/>
    <property type="match status" value="1"/>
</dbReference>
<keyword evidence="4" id="KW-0175">Coiled coil</keyword>
<dbReference type="STRING" id="84035.SAMN05660742_1018"/>
<dbReference type="GO" id="GO:0006302">
    <property type="term" value="P:double-strand break repair"/>
    <property type="evidence" value="ECO:0007669"/>
    <property type="project" value="InterPro"/>
</dbReference>
<feature type="coiled-coil region" evidence="4">
    <location>
        <begin position="597"/>
        <end position="627"/>
    </location>
</feature>
<dbReference type="InterPro" id="IPR038729">
    <property type="entry name" value="Rad50/SbcC_AAA"/>
</dbReference>
<accession>A0A1H6TEA4</accession>
<dbReference type="Pfam" id="PF13476">
    <property type="entry name" value="AAA_23"/>
    <property type="match status" value="1"/>
</dbReference>
<evidence type="ECO:0000259" key="5">
    <source>
        <dbReference type="Pfam" id="PF13476"/>
    </source>
</evidence>
<keyword evidence="6" id="KW-0540">Nuclease</keyword>
<reference evidence="6 7" key="1">
    <citation type="submission" date="2016-10" db="EMBL/GenBank/DDBJ databases">
        <authorList>
            <person name="de Groot N.N."/>
        </authorList>
    </citation>
    <scope>NUCLEOTIDE SEQUENCE [LARGE SCALE GENOMIC DNA]</scope>
    <source>
        <strain evidence="6 7">DSM 2179</strain>
    </source>
</reference>
<evidence type="ECO:0000313" key="7">
    <source>
        <dbReference type="Proteomes" id="UP000199662"/>
    </source>
</evidence>
<dbReference type="Gene3D" id="3.40.50.300">
    <property type="entry name" value="P-loop containing nucleotide triphosphate hydrolases"/>
    <property type="match status" value="2"/>
</dbReference>
<evidence type="ECO:0000256" key="2">
    <source>
        <dbReference type="ARBA" id="ARBA00011322"/>
    </source>
</evidence>
<dbReference type="SUPFAM" id="SSF52540">
    <property type="entry name" value="P-loop containing nucleoside triphosphate hydrolases"/>
    <property type="match status" value="1"/>
</dbReference>
<feature type="domain" description="Rad50/SbcC-type AAA" evidence="5">
    <location>
        <begin position="5"/>
        <end position="217"/>
    </location>
</feature>
<sequence>MKLLKLVFSAFGPYLGKETLDFADLQGRSFFLIHGPTGAGKTTILDTICFALYGDASGENREAKMLRSDNADIGQMTEVEFTFSLGQDLYKVWRAPEQQRPKKRGEGTTLSTADALLYKINGSEEKLLVQGYTNVTLQIEKLLGFKSNQFRQVVLLPQGEFRRLLLANSAERQEIMQTLFKTELYRQIEEHLKEKAKDIAAAKKVLDDEQNFILRELEVDSLVCLEASIASKKITLEQTGAKVEVLKALQQKAQAEDVAGRLTESKFESAAKAALEKAEQKTKIPVVEDYRKKYQAAQQAASLEDLEVQVQSLLVNVKTDEGKLRQTSERVDYLKKQLQVAEENFRKGQEDEPKRLAMDAQVLKLTAFAEQLTGLANARQAAKQKEAALAQALALQTDGEKKVLLLAEKRQKAQALVLPLTQEKAKIEGYQSELVRLENLQIKLNEAEKIDRELLIILERKQQEDLKMQQVNELYENQQLQVIRLQHLFSIGQAAILARGLKEKQPCPVCGSLSHPHAASSTELLPTENEVQAAQQQLAELDKKRQQQHLDFSKIETQYATAMNRKNDSKFVLGENPPAIGEVRQQITLYESYLERAKQAGTELTEVEQLLEKLQMEENVNNEQQAEWSLRCKQTDNEYQAAVAVTKEREESLPEIYRDSTVLLEAQRDAIRKQKDLKYAFEKADQEVQRFRSEYAVATATLEMVQKNLLQEQDRLAQTEQKFTMRRQNAGFSSQEEYLAAKWTEKKRQEVKEKIRIFDDKLAAVEDADQKAQAAISMLTRPDLTALEQELQQTAKDYNEAYALWQRDKEQIRQSQNKAKRLQTLEARSASIQEEYGVVGTLAAVAGGNNIHGMTFQRFVLKSLLEDVIDASNMRLKIMSRGQYTLQSTPERTRKNAAGGLEIEIFDQYTGYARSVATLSGGETFLASLSLALGLADVVQSYAGGIHLDTILVDEGFGTLDPEALDMAIKALIDLQKGGRLVGIISHVPELKERIDARLEVTKGKQGSQAAFHVG</sequence>
<feature type="coiled-coil region" evidence="4">
    <location>
        <begin position="420"/>
        <end position="450"/>
    </location>
</feature>
<dbReference type="Proteomes" id="UP000199662">
    <property type="component" value="Unassembled WGS sequence"/>
</dbReference>
<evidence type="ECO:0000256" key="1">
    <source>
        <dbReference type="ARBA" id="ARBA00006930"/>
    </source>
</evidence>
<comment type="similarity">
    <text evidence="1">Belongs to the SMC family. SbcC subfamily.</text>
</comment>
<keyword evidence="7" id="KW-1185">Reference proteome</keyword>